<proteinExistence type="predicted"/>
<evidence type="ECO:0000313" key="2">
    <source>
        <dbReference type="Proteomes" id="UP001164929"/>
    </source>
</evidence>
<evidence type="ECO:0000313" key="1">
    <source>
        <dbReference type="EMBL" id="KAJ7006407.1"/>
    </source>
</evidence>
<dbReference type="AlphaFoldDB" id="A0AAD6RCU6"/>
<sequence>MPVSFCNATLRKKEKVSSVQLKPIPTCPVAPLFFNL</sequence>
<dbReference type="EMBL" id="JAQIZT010000002">
    <property type="protein sequence ID" value="KAJ7006407.1"/>
    <property type="molecule type" value="Genomic_DNA"/>
</dbReference>
<dbReference type="Proteomes" id="UP001164929">
    <property type="component" value="Chromosome 2"/>
</dbReference>
<name>A0AAD6RCU6_9ROSI</name>
<gene>
    <name evidence="1" type="ORF">NC653_005681</name>
</gene>
<accession>A0AAD6RCU6</accession>
<reference evidence="1" key="1">
    <citation type="journal article" date="2023" name="Mol. Ecol. Resour.">
        <title>Chromosome-level genome assembly of a triploid poplar Populus alba 'Berolinensis'.</title>
        <authorList>
            <person name="Chen S."/>
            <person name="Yu Y."/>
            <person name="Wang X."/>
            <person name="Wang S."/>
            <person name="Zhang T."/>
            <person name="Zhou Y."/>
            <person name="He R."/>
            <person name="Meng N."/>
            <person name="Wang Y."/>
            <person name="Liu W."/>
            <person name="Liu Z."/>
            <person name="Liu J."/>
            <person name="Guo Q."/>
            <person name="Huang H."/>
            <person name="Sederoff R.R."/>
            <person name="Wang G."/>
            <person name="Qu G."/>
            <person name="Chen S."/>
        </authorList>
    </citation>
    <scope>NUCLEOTIDE SEQUENCE</scope>
    <source>
        <strain evidence="1">SC-2020</strain>
    </source>
</reference>
<organism evidence="1 2">
    <name type="scientific">Populus alba x Populus x berolinensis</name>
    <dbReference type="NCBI Taxonomy" id="444605"/>
    <lineage>
        <taxon>Eukaryota</taxon>
        <taxon>Viridiplantae</taxon>
        <taxon>Streptophyta</taxon>
        <taxon>Embryophyta</taxon>
        <taxon>Tracheophyta</taxon>
        <taxon>Spermatophyta</taxon>
        <taxon>Magnoliopsida</taxon>
        <taxon>eudicotyledons</taxon>
        <taxon>Gunneridae</taxon>
        <taxon>Pentapetalae</taxon>
        <taxon>rosids</taxon>
        <taxon>fabids</taxon>
        <taxon>Malpighiales</taxon>
        <taxon>Salicaceae</taxon>
        <taxon>Saliceae</taxon>
        <taxon>Populus</taxon>
    </lineage>
</organism>
<comment type="caution">
    <text evidence="1">The sequence shown here is derived from an EMBL/GenBank/DDBJ whole genome shotgun (WGS) entry which is preliminary data.</text>
</comment>
<protein>
    <submittedName>
        <fullName evidence="1">Uncharacterized protein</fullName>
    </submittedName>
</protein>
<keyword evidence="2" id="KW-1185">Reference proteome</keyword>